<feature type="transmembrane region" description="Helical" evidence="2">
    <location>
        <begin position="137"/>
        <end position="157"/>
    </location>
</feature>
<evidence type="ECO:0000313" key="4">
    <source>
        <dbReference type="RefSeq" id="XP_027095358.1"/>
    </source>
</evidence>
<keyword evidence="2" id="KW-1133">Transmembrane helix</keyword>
<name>A0A6P6UXS1_COFAR</name>
<dbReference type="GeneID" id="113715374"/>
<evidence type="ECO:0000256" key="1">
    <source>
        <dbReference type="SAM" id="MobiDB-lite"/>
    </source>
</evidence>
<reference evidence="4" key="2">
    <citation type="submission" date="2025-08" db="UniProtKB">
        <authorList>
            <consortium name="RefSeq"/>
        </authorList>
    </citation>
    <scope>IDENTIFICATION</scope>
    <source>
        <tissue evidence="4">Leaves</tissue>
    </source>
</reference>
<feature type="transmembrane region" description="Helical" evidence="2">
    <location>
        <begin position="222"/>
        <end position="239"/>
    </location>
</feature>
<organism evidence="3 4">
    <name type="scientific">Coffea arabica</name>
    <name type="common">Arabian coffee</name>
    <dbReference type="NCBI Taxonomy" id="13443"/>
    <lineage>
        <taxon>Eukaryota</taxon>
        <taxon>Viridiplantae</taxon>
        <taxon>Streptophyta</taxon>
        <taxon>Embryophyta</taxon>
        <taxon>Tracheophyta</taxon>
        <taxon>Spermatophyta</taxon>
        <taxon>Magnoliopsida</taxon>
        <taxon>eudicotyledons</taxon>
        <taxon>Gunneridae</taxon>
        <taxon>Pentapetalae</taxon>
        <taxon>asterids</taxon>
        <taxon>lamiids</taxon>
        <taxon>Gentianales</taxon>
        <taxon>Rubiaceae</taxon>
        <taxon>Ixoroideae</taxon>
        <taxon>Gardenieae complex</taxon>
        <taxon>Bertiereae - Coffeeae clade</taxon>
        <taxon>Coffeeae</taxon>
        <taxon>Coffea</taxon>
    </lineage>
</organism>
<feature type="region of interest" description="Disordered" evidence="1">
    <location>
        <begin position="86"/>
        <end position="128"/>
    </location>
</feature>
<keyword evidence="2" id="KW-0812">Transmembrane</keyword>
<evidence type="ECO:0000313" key="3">
    <source>
        <dbReference type="Proteomes" id="UP001652660"/>
    </source>
</evidence>
<reference evidence="3" key="1">
    <citation type="journal article" date="2025" name="Foods">
        <title>Unveiling the Microbial Signatures of Arabica Coffee Cherries: Insights into Ripeness Specific Diversity, Functional Traits, and Implications for Quality and Safety.</title>
        <authorList>
            <consortium name="RefSeq"/>
            <person name="Tenea G.N."/>
            <person name="Cifuentes V."/>
            <person name="Reyes P."/>
            <person name="Cevallos-Vallejos M."/>
        </authorList>
    </citation>
    <scope>NUCLEOTIDE SEQUENCE [LARGE SCALE GENOMIC DNA]</scope>
</reference>
<evidence type="ECO:0000256" key="2">
    <source>
        <dbReference type="SAM" id="Phobius"/>
    </source>
</evidence>
<protein>
    <submittedName>
        <fullName evidence="4">Uncharacterized protein</fullName>
    </submittedName>
</protein>
<sequence>MIEPAKRLVPERPAQLKLPTSQIEPSSRSDIEEQKLQPTTDLQPDDGDDPRDRVPVDNNSMTNLPLLSTVIGHLLRLWKREKSIQPELPPAQRERSAGFDIEGQQYLPTADRRPDDGDDPHDRVTVDNNNMTNLQSLSAVIGPCFTAISIGIALQSFQKLAPVPATFPLSCMAILLMFCAYWASINLQRHYPKASSFMGEVSIFFAVIPVVLVFPVDYRAKLIFIGVFIFGGLAIKVLPRETGHRSALNIHPQPRFGGRVADSEIKVSRCFAV</sequence>
<keyword evidence="3" id="KW-1185">Reference proteome</keyword>
<accession>A0A6P6UXS1</accession>
<dbReference type="AlphaFoldDB" id="A0A6P6UXS1"/>
<gene>
    <name evidence="4" type="primary">LOC113715374</name>
</gene>
<feature type="transmembrane region" description="Helical" evidence="2">
    <location>
        <begin position="197"/>
        <end position="216"/>
    </location>
</feature>
<feature type="region of interest" description="Disordered" evidence="1">
    <location>
        <begin position="1"/>
        <end position="62"/>
    </location>
</feature>
<keyword evidence="2" id="KW-0472">Membrane</keyword>
<dbReference type="RefSeq" id="XP_027095358.1">
    <property type="nucleotide sequence ID" value="XM_027239557.2"/>
</dbReference>
<feature type="compositionally biased region" description="Basic and acidic residues" evidence="1">
    <location>
        <begin position="110"/>
        <end position="125"/>
    </location>
</feature>
<proteinExistence type="predicted"/>
<dbReference type="Proteomes" id="UP001652660">
    <property type="component" value="Chromosome 11c"/>
</dbReference>
<feature type="transmembrane region" description="Helical" evidence="2">
    <location>
        <begin position="163"/>
        <end position="185"/>
    </location>
</feature>
<feature type="compositionally biased region" description="Basic and acidic residues" evidence="1">
    <location>
        <begin position="1"/>
        <end position="10"/>
    </location>
</feature>